<feature type="chain" id="PRO_5013580725" evidence="1">
    <location>
        <begin position="17"/>
        <end position="130"/>
    </location>
</feature>
<dbReference type="Proteomes" id="UP000230423">
    <property type="component" value="Unassembled WGS sequence"/>
</dbReference>
<proteinExistence type="predicted"/>
<protein>
    <submittedName>
        <fullName evidence="2">Transthyretin-like family protein</fullName>
    </submittedName>
</protein>
<keyword evidence="3" id="KW-1185">Reference proteome</keyword>
<sequence length="130" mass="13636">MRCILAIQLLVRVGGGQPDVYDEEEIDASGTVNLKAELRGNSGGGFGNENLMMTIIHNCDGNRQLTIALPPSYYNQGIVAIKTFDLGTINLEARYAEGSSGFNGVGRGAGFGRGGRLGGFGQFGGLPQVI</sequence>
<name>A0A2G9UWB1_TELCI</name>
<keyword evidence="1" id="KW-0732">Signal</keyword>
<feature type="signal peptide" evidence="1">
    <location>
        <begin position="1"/>
        <end position="16"/>
    </location>
</feature>
<evidence type="ECO:0000256" key="1">
    <source>
        <dbReference type="SAM" id="SignalP"/>
    </source>
</evidence>
<dbReference type="EMBL" id="KZ345266">
    <property type="protein sequence ID" value="PIO74507.1"/>
    <property type="molecule type" value="Genomic_DNA"/>
</dbReference>
<dbReference type="AlphaFoldDB" id="A0A2G9UWB1"/>
<accession>A0A2G9UWB1</accession>
<evidence type="ECO:0000313" key="2">
    <source>
        <dbReference type="EMBL" id="PIO74507.1"/>
    </source>
</evidence>
<gene>
    <name evidence="2" type="ORF">TELCIR_03487</name>
</gene>
<reference evidence="2 3" key="1">
    <citation type="submission" date="2015-09" db="EMBL/GenBank/DDBJ databases">
        <title>Draft genome of the parasitic nematode Teladorsagia circumcincta isolate WARC Sus (inbred).</title>
        <authorList>
            <person name="Mitreva M."/>
        </authorList>
    </citation>
    <scope>NUCLEOTIDE SEQUENCE [LARGE SCALE GENOMIC DNA]</scope>
    <source>
        <strain evidence="2 3">S</strain>
    </source>
</reference>
<organism evidence="2 3">
    <name type="scientific">Teladorsagia circumcincta</name>
    <name type="common">Brown stomach worm</name>
    <name type="synonym">Ostertagia circumcincta</name>
    <dbReference type="NCBI Taxonomy" id="45464"/>
    <lineage>
        <taxon>Eukaryota</taxon>
        <taxon>Metazoa</taxon>
        <taxon>Ecdysozoa</taxon>
        <taxon>Nematoda</taxon>
        <taxon>Chromadorea</taxon>
        <taxon>Rhabditida</taxon>
        <taxon>Rhabditina</taxon>
        <taxon>Rhabditomorpha</taxon>
        <taxon>Strongyloidea</taxon>
        <taxon>Trichostrongylidae</taxon>
        <taxon>Teladorsagia</taxon>
    </lineage>
</organism>
<evidence type="ECO:0000313" key="3">
    <source>
        <dbReference type="Proteomes" id="UP000230423"/>
    </source>
</evidence>
<dbReference type="OrthoDB" id="5800079at2759"/>